<gene>
    <name evidence="1" type="ORF">LCGC14_0965980</name>
</gene>
<evidence type="ECO:0000313" key="1">
    <source>
        <dbReference type="EMBL" id="KKN17428.1"/>
    </source>
</evidence>
<accession>A0A0F9RJM4</accession>
<sequence>MIFRVPGPCTILWGGSDVGVTKAGVVIRSAPNWVPIIDDEHGAEPADYIWAGKILTAECLGMHEDLITIANPFANVLGSGKVVGEHIGVDTTHYALQITERDGTSIWLAAHTEPVPATMLLTATQELRVPLTFMILLDSSGYLFNTIPSYLPGV</sequence>
<dbReference type="AlphaFoldDB" id="A0A0F9RJM4"/>
<comment type="caution">
    <text evidence="1">The sequence shown here is derived from an EMBL/GenBank/DDBJ whole genome shotgun (WGS) entry which is preliminary data.</text>
</comment>
<name>A0A0F9RJM4_9ZZZZ</name>
<dbReference type="EMBL" id="LAZR01003521">
    <property type="protein sequence ID" value="KKN17428.1"/>
    <property type="molecule type" value="Genomic_DNA"/>
</dbReference>
<organism evidence="1">
    <name type="scientific">marine sediment metagenome</name>
    <dbReference type="NCBI Taxonomy" id="412755"/>
    <lineage>
        <taxon>unclassified sequences</taxon>
        <taxon>metagenomes</taxon>
        <taxon>ecological metagenomes</taxon>
    </lineage>
</organism>
<reference evidence="1" key="1">
    <citation type="journal article" date="2015" name="Nature">
        <title>Complex archaea that bridge the gap between prokaryotes and eukaryotes.</title>
        <authorList>
            <person name="Spang A."/>
            <person name="Saw J.H."/>
            <person name="Jorgensen S.L."/>
            <person name="Zaremba-Niedzwiedzka K."/>
            <person name="Martijn J."/>
            <person name="Lind A.E."/>
            <person name="van Eijk R."/>
            <person name="Schleper C."/>
            <person name="Guy L."/>
            <person name="Ettema T.J."/>
        </authorList>
    </citation>
    <scope>NUCLEOTIDE SEQUENCE</scope>
</reference>
<proteinExistence type="predicted"/>
<protein>
    <submittedName>
        <fullName evidence="1">Uncharacterized protein</fullName>
    </submittedName>
</protein>